<dbReference type="RefSeq" id="WP_307278142.1">
    <property type="nucleotide sequence ID" value="NZ_JAUSZT010000002.1"/>
</dbReference>
<evidence type="ECO:0000313" key="1">
    <source>
        <dbReference type="EMBL" id="MDQ0996067.1"/>
    </source>
</evidence>
<name>A0ABU0S5N6_9HYPH</name>
<keyword evidence="2" id="KW-1185">Reference proteome</keyword>
<evidence type="ECO:0000313" key="2">
    <source>
        <dbReference type="Proteomes" id="UP001237780"/>
    </source>
</evidence>
<dbReference type="Gene3D" id="3.40.1350.10">
    <property type="match status" value="1"/>
</dbReference>
<comment type="caution">
    <text evidence="1">The sequence shown here is derived from an EMBL/GenBank/DDBJ whole genome shotgun (WGS) entry which is preliminary data.</text>
</comment>
<dbReference type="EMBL" id="JAUSZT010000002">
    <property type="protein sequence ID" value="MDQ0996067.1"/>
    <property type="molecule type" value="Genomic_DNA"/>
</dbReference>
<dbReference type="InterPro" id="IPR011856">
    <property type="entry name" value="tRNA_endonuc-like_dom_sf"/>
</dbReference>
<protein>
    <submittedName>
        <fullName evidence="1">Uncharacterized protein</fullName>
    </submittedName>
</protein>
<gene>
    <name evidence="1" type="ORF">QFZ34_001244</name>
</gene>
<accession>A0ABU0S5N6</accession>
<dbReference type="Proteomes" id="UP001237780">
    <property type="component" value="Unassembled WGS sequence"/>
</dbReference>
<proteinExistence type="predicted"/>
<sequence>MPKEISVIADDDNGAKEREVRDYFAQHLGRSRPHEHLARKEQGYVLSRLRADMRTIDLHDTIREWEFKLHADYRAIGQILTYVALARRELGFRAVRGVVAAFSFADEVSLANEVMNLNLELVTLPDWMRGAGNVTGRPTRFMLPTIPNIQTRARNDNENS</sequence>
<reference evidence="1 2" key="1">
    <citation type="submission" date="2023-07" db="EMBL/GenBank/DDBJ databases">
        <title>Comparative genomics of wheat-associated soil bacteria to identify genetic determinants of phenazine resistance.</title>
        <authorList>
            <person name="Mouncey N."/>
        </authorList>
    </citation>
    <scope>NUCLEOTIDE SEQUENCE [LARGE SCALE GENOMIC DNA]</scope>
    <source>
        <strain evidence="1 2">W4I11</strain>
    </source>
</reference>
<organism evidence="1 2">
    <name type="scientific">Phyllobacterium ifriqiyense</name>
    <dbReference type="NCBI Taxonomy" id="314238"/>
    <lineage>
        <taxon>Bacteria</taxon>
        <taxon>Pseudomonadati</taxon>
        <taxon>Pseudomonadota</taxon>
        <taxon>Alphaproteobacteria</taxon>
        <taxon>Hyphomicrobiales</taxon>
        <taxon>Phyllobacteriaceae</taxon>
        <taxon>Phyllobacterium</taxon>
    </lineage>
</organism>